<dbReference type="Proteomes" id="UP001073053">
    <property type="component" value="Unassembled WGS sequence"/>
</dbReference>
<name>A0A9Q4EJW8_9BACI</name>
<evidence type="ECO:0000313" key="1">
    <source>
        <dbReference type="EMBL" id="MCY9185010.1"/>
    </source>
</evidence>
<accession>A0A9Q4EJW8</accession>
<protein>
    <recommendedName>
        <fullName evidence="3">Phage receptor protein</fullName>
    </recommendedName>
</protein>
<evidence type="ECO:0000313" key="2">
    <source>
        <dbReference type="Proteomes" id="UP001073053"/>
    </source>
</evidence>
<dbReference type="EMBL" id="JALAWA010000005">
    <property type="protein sequence ID" value="MCY9185010.1"/>
    <property type="molecule type" value="Genomic_DNA"/>
</dbReference>
<dbReference type="RefSeq" id="WP_268498634.1">
    <property type="nucleotide sequence ID" value="NZ_JALAVZ010000015.1"/>
</dbReference>
<gene>
    <name evidence="1" type="ORF">MOF03_10180</name>
</gene>
<evidence type="ECO:0008006" key="3">
    <source>
        <dbReference type="Google" id="ProtNLM"/>
    </source>
</evidence>
<dbReference type="SUPFAM" id="SSF75011">
    <property type="entry name" value="3-carboxy-cis,cis-mucoante lactonizing enzyme"/>
    <property type="match status" value="1"/>
</dbReference>
<reference evidence="1" key="1">
    <citation type="submission" date="2022-02" db="EMBL/GenBank/DDBJ databases">
        <title>Crop Bioprotection Bacillus Genome Sequencing.</title>
        <authorList>
            <person name="Dunlap C."/>
        </authorList>
    </citation>
    <scope>NUCLEOTIDE SEQUENCE</scope>
    <source>
        <strain evidence="1">EC49O2N-C10</strain>
    </source>
</reference>
<proteinExistence type="predicted"/>
<organism evidence="1 2">
    <name type="scientific">Bacillus halotolerans</name>
    <dbReference type="NCBI Taxonomy" id="260554"/>
    <lineage>
        <taxon>Bacteria</taxon>
        <taxon>Bacillati</taxon>
        <taxon>Bacillota</taxon>
        <taxon>Bacilli</taxon>
        <taxon>Bacillales</taxon>
        <taxon>Bacillaceae</taxon>
        <taxon>Bacillus</taxon>
    </lineage>
</organism>
<comment type="caution">
    <text evidence="1">The sequence shown here is derived from an EMBL/GenBank/DDBJ whole genome shotgun (WGS) entry which is preliminary data.</text>
</comment>
<sequence length="337" mass="39101">MKRRFVFLGLLASVFLSIAYIYSQNKNAYPVKTSAIHPKEDRIFFIYSNPFMNESTLLSTSTGERFNRRTFKVADVPYIQTKSYASTDIVLLAEHESFYYTLEKDVIKEHPLSDPFAFWYEGKDVSVKAYNVDTTGNDICINDRKTKKEYRLTMPSLVTMGSSDENYIYVIQGMAIYVIDRNTEEIIETLSLASYADKFADSEEFIVASSQHELTVIEKGTWKTKYISYPDDLEYADTVYYDKESGSFYVTYEDKEGEANLLEYGKDFSFRTYGLKFPYMDAKFKGNQLYVVAQEEHKKGIGGYVGVFDIHSKKMLYQFDLPEEQVKVQDFVVVYDQ</sequence>
<dbReference type="AlphaFoldDB" id="A0A9Q4EJW8"/>